<dbReference type="OrthoDB" id="5835829at2759"/>
<sequence length="331" mass="37914">MMAVTTSVLFLALHLTWSAESLKVLLFMPEMNDEVLESLNMFAVNLISRNHEVTTFQMVVVPEQRQPTCSNSVLKQLGNRAPWYSDFKEEFDTDLFYEVHLNVCTRLLHSDTLDRLASVHFDVALVYAGNPCILMLAHALSLPFIYYDKNGFSDEIAYASGSPLLVDLVPSGRSRFAPSMSVTEAMNKFWYHVREYSCVSDRWLARTILCPRWTSFERRIMKLFASNHQLKTRFTNFGDVSEIKQRAAVYFVNSDPLVEFAGRVTSGRIVYVGGINQVAPQPLPEVRCSCFFRMSRCVSRNPPIPFLSSLIAFTIASFNLYHINFYQNLYL</sequence>
<evidence type="ECO:0000313" key="9">
    <source>
        <dbReference type="Proteomes" id="UP000270296"/>
    </source>
</evidence>
<dbReference type="InterPro" id="IPR002213">
    <property type="entry name" value="UDP_glucos_trans"/>
</dbReference>
<keyword evidence="7" id="KW-0732">Signal</keyword>
<evidence type="ECO:0000256" key="1">
    <source>
        <dbReference type="ARBA" id="ARBA00009995"/>
    </source>
</evidence>
<evidence type="ECO:0000256" key="7">
    <source>
        <dbReference type="SAM" id="SignalP"/>
    </source>
</evidence>
<keyword evidence="9" id="KW-1185">Reference proteome</keyword>
<reference evidence="10" key="1">
    <citation type="submission" date="2016-06" db="UniProtKB">
        <authorList>
            <consortium name="WormBaseParasite"/>
        </authorList>
    </citation>
    <scope>IDENTIFICATION</scope>
</reference>
<gene>
    <name evidence="8" type="ORF">SBAD_LOCUS8488</name>
</gene>
<evidence type="ECO:0000256" key="6">
    <source>
        <dbReference type="SAM" id="Phobius"/>
    </source>
</evidence>
<evidence type="ECO:0000256" key="4">
    <source>
        <dbReference type="ARBA" id="ARBA00022679"/>
    </source>
</evidence>
<comment type="similarity">
    <text evidence="1">Belongs to the UDP-glycosyltransferase family.</text>
</comment>
<reference evidence="8 9" key="2">
    <citation type="submission" date="2018-11" db="EMBL/GenBank/DDBJ databases">
        <authorList>
            <consortium name="Pathogen Informatics"/>
        </authorList>
    </citation>
    <scope>NUCLEOTIDE SEQUENCE [LARGE SCALE GENOMIC DNA]</scope>
</reference>
<evidence type="ECO:0000256" key="2">
    <source>
        <dbReference type="ARBA" id="ARBA00012544"/>
    </source>
</evidence>
<keyword evidence="4" id="KW-0808">Transferase</keyword>
<dbReference type="PANTHER" id="PTHR48043:SF18">
    <property type="entry name" value="GLUCURONOSYLTRANSFERASE"/>
    <property type="match status" value="1"/>
</dbReference>
<comment type="catalytic activity">
    <reaction evidence="5">
        <text>glucuronate acceptor + UDP-alpha-D-glucuronate = acceptor beta-D-glucuronoside + UDP + H(+)</text>
        <dbReference type="Rhea" id="RHEA:21032"/>
        <dbReference type="ChEBI" id="CHEBI:15378"/>
        <dbReference type="ChEBI" id="CHEBI:58052"/>
        <dbReference type="ChEBI" id="CHEBI:58223"/>
        <dbReference type="ChEBI" id="CHEBI:132367"/>
        <dbReference type="ChEBI" id="CHEBI:132368"/>
        <dbReference type="EC" id="2.4.1.17"/>
    </reaction>
</comment>
<proteinExistence type="inferred from homology"/>
<dbReference type="GO" id="GO:0015020">
    <property type="term" value="F:glucuronosyltransferase activity"/>
    <property type="evidence" value="ECO:0007669"/>
    <property type="project" value="UniProtKB-EC"/>
</dbReference>
<dbReference type="SUPFAM" id="SSF53756">
    <property type="entry name" value="UDP-Glycosyltransferase/glycogen phosphorylase"/>
    <property type="match status" value="1"/>
</dbReference>
<organism evidence="10">
    <name type="scientific">Soboliphyme baturini</name>
    <dbReference type="NCBI Taxonomy" id="241478"/>
    <lineage>
        <taxon>Eukaryota</taxon>
        <taxon>Metazoa</taxon>
        <taxon>Ecdysozoa</taxon>
        <taxon>Nematoda</taxon>
        <taxon>Enoplea</taxon>
        <taxon>Dorylaimia</taxon>
        <taxon>Dioctophymatida</taxon>
        <taxon>Dioctophymatoidea</taxon>
        <taxon>Soboliphymatidae</taxon>
        <taxon>Soboliphyme</taxon>
    </lineage>
</organism>
<dbReference type="InterPro" id="IPR050271">
    <property type="entry name" value="UDP-glycosyltransferase"/>
</dbReference>
<dbReference type="EC" id="2.4.1.17" evidence="2"/>
<feature type="chain" id="PRO_5043140287" description="glucuronosyltransferase" evidence="7">
    <location>
        <begin position="22"/>
        <end position="331"/>
    </location>
</feature>
<evidence type="ECO:0000313" key="8">
    <source>
        <dbReference type="EMBL" id="VDP17417.1"/>
    </source>
</evidence>
<dbReference type="AlphaFoldDB" id="A0A183IXZ0"/>
<name>A0A183IXZ0_9BILA</name>
<accession>A0A183IXZ0</accession>
<keyword evidence="6" id="KW-1133">Transmembrane helix</keyword>
<evidence type="ECO:0000256" key="3">
    <source>
        <dbReference type="ARBA" id="ARBA00022676"/>
    </source>
</evidence>
<evidence type="ECO:0000313" key="10">
    <source>
        <dbReference type="WBParaSite" id="SBAD_0000879901-mRNA-1"/>
    </source>
</evidence>
<keyword evidence="3" id="KW-0328">Glycosyltransferase</keyword>
<dbReference type="EMBL" id="UZAM01011641">
    <property type="protein sequence ID" value="VDP17417.1"/>
    <property type="molecule type" value="Genomic_DNA"/>
</dbReference>
<feature type="transmembrane region" description="Helical" evidence="6">
    <location>
        <begin position="304"/>
        <end position="323"/>
    </location>
</feature>
<feature type="signal peptide" evidence="7">
    <location>
        <begin position="1"/>
        <end position="21"/>
    </location>
</feature>
<keyword evidence="6" id="KW-0472">Membrane</keyword>
<dbReference type="WBParaSite" id="SBAD_0000879901-mRNA-1">
    <property type="protein sequence ID" value="SBAD_0000879901-mRNA-1"/>
    <property type="gene ID" value="SBAD_0000879901"/>
</dbReference>
<dbReference type="PANTHER" id="PTHR48043">
    <property type="entry name" value="EG:EG0003.4 PROTEIN-RELATED"/>
    <property type="match status" value="1"/>
</dbReference>
<protein>
    <recommendedName>
        <fullName evidence="2">glucuronosyltransferase</fullName>
        <ecNumber evidence="2">2.4.1.17</ecNumber>
    </recommendedName>
</protein>
<evidence type="ECO:0000256" key="5">
    <source>
        <dbReference type="ARBA" id="ARBA00047475"/>
    </source>
</evidence>
<keyword evidence="6" id="KW-0812">Transmembrane</keyword>
<dbReference type="Pfam" id="PF00201">
    <property type="entry name" value="UDPGT"/>
    <property type="match status" value="1"/>
</dbReference>
<dbReference type="Proteomes" id="UP000270296">
    <property type="component" value="Unassembled WGS sequence"/>
</dbReference>